<dbReference type="Pfam" id="PF06191">
    <property type="entry name" value="DUF995"/>
    <property type="match status" value="1"/>
</dbReference>
<gene>
    <name evidence="1" type="ORF">ATO11_10130</name>
</gene>
<organism evidence="1 2">
    <name type="scientific">Pseudaestuariivita atlantica</name>
    <dbReference type="NCBI Taxonomy" id="1317121"/>
    <lineage>
        <taxon>Bacteria</taxon>
        <taxon>Pseudomonadati</taxon>
        <taxon>Pseudomonadota</taxon>
        <taxon>Alphaproteobacteria</taxon>
        <taxon>Rhodobacterales</taxon>
        <taxon>Paracoccaceae</taxon>
        <taxon>Pseudaestuariivita</taxon>
    </lineage>
</organism>
<accession>A0A0L1JP72</accession>
<dbReference type="STRING" id="1317121.ATO11_10130"/>
<protein>
    <recommendedName>
        <fullName evidence="3">DUF995 domain-containing protein</fullName>
    </recommendedName>
</protein>
<dbReference type="EMBL" id="AQQZ01000004">
    <property type="protein sequence ID" value="KNG93565.1"/>
    <property type="molecule type" value="Genomic_DNA"/>
</dbReference>
<evidence type="ECO:0000313" key="2">
    <source>
        <dbReference type="Proteomes" id="UP000036938"/>
    </source>
</evidence>
<keyword evidence="2" id="KW-1185">Reference proteome</keyword>
<evidence type="ECO:0008006" key="3">
    <source>
        <dbReference type="Google" id="ProtNLM"/>
    </source>
</evidence>
<comment type="caution">
    <text evidence="1">The sequence shown here is derived from an EMBL/GenBank/DDBJ whole genome shotgun (WGS) entry which is preliminary data.</text>
</comment>
<reference evidence="1 2" key="1">
    <citation type="journal article" date="2015" name="Int. J. Syst. Evol. Microbiol.">
        <title>Aestuariivita atlantica sp. nov., isolated from deep sea sediment of the Atlantic Ocean.</title>
        <authorList>
            <person name="Li G."/>
            <person name="Lai Q."/>
            <person name="Du Y."/>
            <person name="Liu X."/>
            <person name="Sun F."/>
            <person name="Shao Z."/>
        </authorList>
    </citation>
    <scope>NUCLEOTIDE SEQUENCE [LARGE SCALE GENOMIC DNA]</scope>
    <source>
        <strain evidence="1 2">22II-S11-z3</strain>
    </source>
</reference>
<dbReference type="AlphaFoldDB" id="A0A0L1JP72"/>
<dbReference type="InterPro" id="IPR009337">
    <property type="entry name" value="DUF995"/>
</dbReference>
<evidence type="ECO:0000313" key="1">
    <source>
        <dbReference type="EMBL" id="KNG93565.1"/>
    </source>
</evidence>
<name>A0A0L1JP72_9RHOB</name>
<dbReference type="Proteomes" id="UP000036938">
    <property type="component" value="Unassembled WGS sequence"/>
</dbReference>
<proteinExistence type="predicted"/>
<sequence length="150" mass="16488">MVLGAATAFADPKPKNAKITDSQTVANFYAGTSRIWTGCKGGVYFGGGFEATAYCNKQGPAVAVGKWSVKKGVICSNLTWFWKEGSGVGSKPGDRPNCIAHVTDAEGNIWRRWNDDTDWWRLQPIKDDTKAKKGNAFKGKISRMRRKLNV</sequence>